<organism evidence="2 3">
    <name type="scientific">Rothia dentocariosa</name>
    <dbReference type="NCBI Taxonomy" id="2047"/>
    <lineage>
        <taxon>Bacteria</taxon>
        <taxon>Bacillati</taxon>
        <taxon>Actinomycetota</taxon>
        <taxon>Actinomycetes</taxon>
        <taxon>Micrococcales</taxon>
        <taxon>Micrococcaceae</taxon>
        <taxon>Rothia</taxon>
    </lineage>
</organism>
<gene>
    <name evidence="2" type="ORF">CRM92_10600</name>
</gene>
<dbReference type="InterPro" id="IPR013325">
    <property type="entry name" value="RNA_pol_sigma_r2"/>
</dbReference>
<dbReference type="EMBL" id="PDEV01000033">
    <property type="protein sequence ID" value="PEN14126.1"/>
    <property type="molecule type" value="Genomic_DNA"/>
</dbReference>
<name>A0A2A8CZQ1_9MICC</name>
<feature type="domain" description="RNA polymerase sigma-70 region 2" evidence="1">
    <location>
        <begin position="6"/>
        <end position="49"/>
    </location>
</feature>
<accession>A0A2A8CZQ1</accession>
<keyword evidence="3" id="KW-1185">Reference proteome</keyword>
<dbReference type="GO" id="GO:0006352">
    <property type="term" value="P:DNA-templated transcription initiation"/>
    <property type="evidence" value="ECO:0007669"/>
    <property type="project" value="InterPro"/>
</dbReference>
<evidence type="ECO:0000313" key="3">
    <source>
        <dbReference type="Proteomes" id="UP000219947"/>
    </source>
</evidence>
<feature type="non-terminal residue" evidence="2">
    <location>
        <position position="50"/>
    </location>
</feature>
<evidence type="ECO:0000313" key="2">
    <source>
        <dbReference type="EMBL" id="PEN14126.1"/>
    </source>
</evidence>
<comment type="caution">
    <text evidence="2">The sequence shown here is derived from an EMBL/GenBank/DDBJ whole genome shotgun (WGS) entry which is preliminary data.</text>
</comment>
<dbReference type="GO" id="GO:0003700">
    <property type="term" value="F:DNA-binding transcription factor activity"/>
    <property type="evidence" value="ECO:0007669"/>
    <property type="project" value="InterPro"/>
</dbReference>
<dbReference type="InterPro" id="IPR007627">
    <property type="entry name" value="RNA_pol_sigma70_r2"/>
</dbReference>
<proteinExistence type="predicted"/>
<dbReference type="AlphaFoldDB" id="A0A2A8CZQ1"/>
<protein>
    <submittedName>
        <fullName evidence="2">SigE family RNA polymerase sigma factor</fullName>
    </submittedName>
</protein>
<dbReference type="Pfam" id="PF04542">
    <property type="entry name" value="Sigma70_r2"/>
    <property type="match status" value="1"/>
</dbReference>
<dbReference type="SUPFAM" id="SSF88946">
    <property type="entry name" value="Sigma2 domain of RNA polymerase sigma factors"/>
    <property type="match status" value="1"/>
</dbReference>
<dbReference type="Proteomes" id="UP000219947">
    <property type="component" value="Unassembled WGS sequence"/>
</dbReference>
<dbReference type="Gene3D" id="1.10.1740.10">
    <property type="match status" value="1"/>
</dbReference>
<reference evidence="2" key="1">
    <citation type="submission" date="2017-10" db="EMBL/GenBank/DDBJ databases">
        <title>Kefir isolates.</title>
        <authorList>
            <person name="Kim Y."/>
            <person name="Blasche S."/>
        </authorList>
    </citation>
    <scope>NUCLEOTIDE SEQUENCE [LARGE SCALE GENOMIC DNA]</scope>
    <source>
        <strain evidence="2">OG2-2</strain>
    </source>
</reference>
<sequence>MRGRWPAMVRLAYALTGDAGHAEDVAQAAFARAYASWGRVRRAGDPDAYV</sequence>
<evidence type="ECO:0000259" key="1">
    <source>
        <dbReference type="Pfam" id="PF04542"/>
    </source>
</evidence>